<feature type="region of interest" description="Disordered" evidence="4">
    <location>
        <begin position="86"/>
        <end position="127"/>
    </location>
</feature>
<feature type="compositionally biased region" description="Polar residues" evidence="4">
    <location>
        <begin position="19"/>
        <end position="50"/>
    </location>
</feature>
<evidence type="ECO:0000259" key="5">
    <source>
        <dbReference type="Pfam" id="PF23409"/>
    </source>
</evidence>
<evidence type="ECO:0000256" key="3">
    <source>
        <dbReference type="PROSITE-ProRule" id="PRU00221"/>
    </source>
</evidence>
<feature type="compositionally biased region" description="Polar residues" evidence="4">
    <location>
        <begin position="106"/>
        <end position="127"/>
    </location>
</feature>
<feature type="repeat" description="WD" evidence="3">
    <location>
        <begin position="1198"/>
        <end position="1239"/>
    </location>
</feature>
<dbReference type="InterPro" id="IPR015943">
    <property type="entry name" value="WD40/YVTN_repeat-like_dom_sf"/>
</dbReference>
<accession>A0A9W7LB41</accession>
<dbReference type="PANTHER" id="PTHR13720">
    <property type="entry name" value="WD-40 REPEAT PROTEIN"/>
    <property type="match status" value="1"/>
</dbReference>
<dbReference type="PROSITE" id="PS50294">
    <property type="entry name" value="WD_REPEATS_REGION"/>
    <property type="match status" value="1"/>
</dbReference>
<dbReference type="InterPro" id="IPR036322">
    <property type="entry name" value="WD40_repeat_dom_sf"/>
</dbReference>
<comment type="caution">
    <text evidence="7">The sequence shown here is derived from an EMBL/GenBank/DDBJ whole genome shotgun (WGS) entry which is preliminary data.</text>
</comment>
<dbReference type="SUPFAM" id="SSF50978">
    <property type="entry name" value="WD40 repeat-like"/>
    <property type="match status" value="1"/>
</dbReference>
<feature type="domain" description="EML-like second beta-propeller" evidence="6">
    <location>
        <begin position="1079"/>
        <end position="1348"/>
    </location>
</feature>
<feature type="repeat" description="WD" evidence="3">
    <location>
        <begin position="1071"/>
        <end position="1113"/>
    </location>
</feature>
<evidence type="ECO:0000313" key="7">
    <source>
        <dbReference type="EMBL" id="GMI44620.1"/>
    </source>
</evidence>
<dbReference type="FunFam" id="2.130.10.10:FF:000320">
    <property type="entry name" value="echinoderm microtubule-associated protein-like 6"/>
    <property type="match status" value="1"/>
</dbReference>
<gene>
    <name evidence="7" type="ORF">TrCOL_g350</name>
</gene>
<dbReference type="Gene3D" id="2.130.10.10">
    <property type="entry name" value="YVTN repeat-like/Quinoprotein amine dehydrogenase"/>
    <property type="match status" value="2"/>
</dbReference>
<dbReference type="InterPro" id="IPR011047">
    <property type="entry name" value="Quinoprotein_ADH-like_sf"/>
</dbReference>
<evidence type="ECO:0000259" key="6">
    <source>
        <dbReference type="Pfam" id="PF23414"/>
    </source>
</evidence>
<feature type="compositionally biased region" description="Basic and acidic residues" evidence="4">
    <location>
        <begin position="146"/>
        <end position="155"/>
    </location>
</feature>
<dbReference type="SMART" id="SM00320">
    <property type="entry name" value="WD40"/>
    <property type="match status" value="9"/>
</dbReference>
<evidence type="ECO:0000256" key="4">
    <source>
        <dbReference type="SAM" id="MobiDB-lite"/>
    </source>
</evidence>
<feature type="compositionally biased region" description="Basic residues" evidence="4">
    <location>
        <begin position="283"/>
        <end position="295"/>
    </location>
</feature>
<feature type="compositionally biased region" description="Low complexity" evidence="4">
    <location>
        <begin position="158"/>
        <end position="179"/>
    </location>
</feature>
<feature type="domain" description="EML-like first beta-propeller" evidence="5">
    <location>
        <begin position="721"/>
        <end position="962"/>
    </location>
</feature>
<evidence type="ECO:0000313" key="8">
    <source>
        <dbReference type="Proteomes" id="UP001165065"/>
    </source>
</evidence>
<feature type="repeat" description="WD" evidence="3">
    <location>
        <begin position="937"/>
        <end position="970"/>
    </location>
</feature>
<dbReference type="GO" id="GO:0008017">
    <property type="term" value="F:microtubule binding"/>
    <property type="evidence" value="ECO:0007669"/>
    <property type="project" value="TreeGrafter"/>
</dbReference>
<dbReference type="Pfam" id="PF23414">
    <property type="entry name" value="Beta-prop_EML_2"/>
    <property type="match status" value="1"/>
</dbReference>
<name>A0A9W7LB41_9STRA</name>
<keyword evidence="2" id="KW-0677">Repeat</keyword>
<dbReference type="EMBL" id="BRYA01000221">
    <property type="protein sequence ID" value="GMI44620.1"/>
    <property type="molecule type" value="Genomic_DNA"/>
</dbReference>
<dbReference type="Proteomes" id="UP001165065">
    <property type="component" value="Unassembled WGS sequence"/>
</dbReference>
<dbReference type="InterPro" id="IPR055442">
    <property type="entry name" value="Beta-prop_EML-like_2nd"/>
</dbReference>
<dbReference type="PANTHER" id="PTHR13720:SF33">
    <property type="entry name" value="HELP DOMAIN-CONTAINING PROTEIN"/>
    <property type="match status" value="1"/>
</dbReference>
<feature type="region of interest" description="Disordered" evidence="4">
    <location>
        <begin position="215"/>
        <end position="403"/>
    </location>
</feature>
<evidence type="ECO:0000256" key="2">
    <source>
        <dbReference type="ARBA" id="ARBA00022737"/>
    </source>
</evidence>
<feature type="region of interest" description="Disordered" evidence="4">
    <location>
        <begin position="146"/>
        <end position="184"/>
    </location>
</feature>
<feature type="compositionally biased region" description="Basic and acidic residues" evidence="4">
    <location>
        <begin position="329"/>
        <end position="341"/>
    </location>
</feature>
<dbReference type="Pfam" id="PF23409">
    <property type="entry name" value="Beta-prop_EML"/>
    <property type="match status" value="1"/>
</dbReference>
<dbReference type="InterPro" id="IPR001680">
    <property type="entry name" value="WD40_rpt"/>
</dbReference>
<protein>
    <submittedName>
        <fullName evidence="7">Uncharacterized protein</fullName>
    </submittedName>
</protein>
<feature type="compositionally biased region" description="Polar residues" evidence="4">
    <location>
        <begin position="252"/>
        <end position="270"/>
    </location>
</feature>
<dbReference type="InterPro" id="IPR055439">
    <property type="entry name" value="Beta-prop_EML_1st"/>
</dbReference>
<dbReference type="OrthoDB" id="206783at2759"/>
<dbReference type="SUPFAM" id="SSF50998">
    <property type="entry name" value="Quinoprotein alcohol dehydrogenase-like"/>
    <property type="match status" value="1"/>
</dbReference>
<reference evidence="8" key="1">
    <citation type="journal article" date="2023" name="Commun. Biol.">
        <title>Genome analysis of Parmales, the sister group of diatoms, reveals the evolutionary specialization of diatoms from phago-mixotrophs to photoautotrophs.</title>
        <authorList>
            <person name="Ban H."/>
            <person name="Sato S."/>
            <person name="Yoshikawa S."/>
            <person name="Yamada K."/>
            <person name="Nakamura Y."/>
            <person name="Ichinomiya M."/>
            <person name="Sato N."/>
            <person name="Blanc-Mathieu R."/>
            <person name="Endo H."/>
            <person name="Kuwata A."/>
            <person name="Ogata H."/>
        </authorList>
    </citation>
    <scope>NUCLEOTIDE SEQUENCE [LARGE SCALE GENOMIC DNA]</scope>
</reference>
<feature type="compositionally biased region" description="Basic and acidic residues" evidence="4">
    <location>
        <begin position="379"/>
        <end position="403"/>
    </location>
</feature>
<feature type="region of interest" description="Disordered" evidence="4">
    <location>
        <begin position="1"/>
        <end position="73"/>
    </location>
</feature>
<organism evidence="7 8">
    <name type="scientific">Triparma columacea</name>
    <dbReference type="NCBI Taxonomy" id="722753"/>
    <lineage>
        <taxon>Eukaryota</taxon>
        <taxon>Sar</taxon>
        <taxon>Stramenopiles</taxon>
        <taxon>Ochrophyta</taxon>
        <taxon>Bolidophyceae</taxon>
        <taxon>Parmales</taxon>
        <taxon>Triparmaceae</taxon>
        <taxon>Triparma</taxon>
    </lineage>
</organism>
<keyword evidence="8" id="KW-1185">Reference proteome</keyword>
<dbReference type="PROSITE" id="PS50082">
    <property type="entry name" value="WD_REPEATS_2"/>
    <property type="match status" value="3"/>
</dbReference>
<dbReference type="InterPro" id="IPR050630">
    <property type="entry name" value="WD_repeat_EMAP"/>
</dbReference>
<keyword evidence="1 3" id="KW-0853">WD repeat</keyword>
<sequence length="1402" mass="156315">MSSRSKPLSVSDYERFQKSLPTSSRQAEYNKLYSSSSSTNQPHAYQSAQRGAQRYPDVDDMDAVRASLGNPSKSIWAAARETSQSLEFDVKSRSNQPTYQDDLYINSENMSSNPAPGGASNTKQQIELQRRLAEVEAENLRLKKEQAALKEEKKQMRASLKSKASSASTKHSTSKSSSSFDTLVPDFADIPAGELPDFTEIRKSFEKSITKFAKMEKEHKARVQRAEKKLKDSQNEVKELKKSSKEIHKQSQEFTQMLSTTARPLTTDETPSFMETKKESPKRSPKKNTARRKPKPKPDVNISFDDLDVRASSASQQPEFAVGTTKAQRLREAKREAERAARGNVDTDDDEPALAGLLNKKKEWSTMGPRPRDPSTYQRVDRQRKLGEEPRNVPQRKSKDFDRMTTANTSVDFHVEAGKPVDWSILMGTNERKKAEEAGELTEDDPTYQEVKDIVSHCRGADKPSPAVMALLDEDVQPPKDPEITKELSFKKKISKLMLGLKTILEKNAEKQVKYVPFKQRCNLHTKDLEGILARRALATMAYSQGAEDSSNLPLPQFAVFLRSFWSENPHRFPIENEDIRHLWQICDAGDTALLSDLVFVQPYIECNSFGFEFTQQCWGRPREGVMRLRSAGFEEQIDEEDIPARILYGYCDSTVSPPEDWDVNDIKRGTEVPKSQLSLERVYGSLGKTICPNLYETHDGRVVFTAAAVAVIQSVSSGAQQFYNNHTDDITCLTVHYKGKIAATGQMGKPCYALVWDIDTLETMYRIGDGYFERMVECLAISPNERYLVGVGGDNNQSLGVFDLHAKDEAGDPCPVMVAENQFTPGVPPMMTFLEWKPGLPGVTFVGVAKGKLLKFFDFEPDKEGINDENSPEQALTDRKGIAPRDVRELPCAAWAMDGSCLLTGTDTGDVLIWTGIAITATIKAHGGLKQSIACTSAAFTPEGDKLYTGGADGKLKVWSYPGGELLDTHNMALTRGELASKCGGPEATKNIPKKKDKGIPGAPKVAPKKVEKTIPANKAIKNIIVLDNKKFLKGVTQEGCEQVVIGNERGMLLNVWDDHEENTQFKSMMASHYGEVSGLAPHPFEEGKFATVGEDGILNIWDALEKKITQTSELPHPARNVCWSPDGEWIAVGFCDGYMGIYDCKLLRERVEHHTLSEDIDQIKWSPDGRWLAAGSHDNYIDIFDCKKGFKFRNRFKGHTSYITHIDFSTDSRMLMSNCGASEILIWDVPNKKQLRAKAEMPHDPNDSATWGRMTCVLGFPVMGIWPDFSDGTDVNALHVNEARDICVTADDFGEVKLFNFPCVTEDAAFRAYRGHSSFVNNVAFVKGDSHVISCGSADLTVMQWKFTHDVDVLKPVKNAMKLFSGVTAFKSAKKKSLKEEASELKLQGVASKFMQSYGS</sequence>
<proteinExistence type="predicted"/>
<feature type="compositionally biased region" description="Basic and acidic residues" evidence="4">
    <location>
        <begin position="215"/>
        <end position="251"/>
    </location>
</feature>
<evidence type="ECO:0000256" key="1">
    <source>
        <dbReference type="ARBA" id="ARBA00022574"/>
    </source>
</evidence>